<reference evidence="2" key="1">
    <citation type="submission" date="2015-01" db="EMBL/GenBank/DDBJ databases">
        <title>Transcriptome Assembly of Fopius arisanus.</title>
        <authorList>
            <person name="Geib S."/>
        </authorList>
    </citation>
    <scope>NUCLEOTIDE SEQUENCE</scope>
</reference>
<feature type="region of interest" description="Disordered" evidence="1">
    <location>
        <begin position="358"/>
        <end position="422"/>
    </location>
</feature>
<feature type="compositionally biased region" description="Polar residues" evidence="1">
    <location>
        <begin position="398"/>
        <end position="422"/>
    </location>
</feature>
<accession>A0A0C9RZG3</accession>
<evidence type="ECO:0000256" key="1">
    <source>
        <dbReference type="SAM" id="MobiDB-lite"/>
    </source>
</evidence>
<proteinExistence type="predicted"/>
<name>A0A0C9RZG3_9HYME</name>
<sequence length="629" mass="72341">MSTTFRVEAFIIPSLNREIPSKNLIDDVKVAKLLRDNDFSSKLECIQEDSEHSDHSILEKSSENFTEHEEVVEGHQQSADYLNEPIYDVPFSCREKLKNKDKNIETNVGVKCSDIEENINTSNSTDFVKLEINYSESDEDANSKEIPAEPVYDIPYLCGRNQQKPSGFIKKLETAEFSPLFRNEQFRESKMPLQRLSIRSSSLMSIDERGETPEDCVNQFCQHGFKNGCTAITQRPEQVTEKIFEFNWMRRLENLRAREAVIKEKEAMLFDRERLLFKKEKELRILERLLKDKLKHIELSSKRFKHPGIESEAVDEFNERSEDSQGFKQNLERSLGSLETLGSTSSVQTILSKSSNVSQNTIISRGKNSRDSSNKMGDRNIGNSLTEKIGREGMACASVTSESSTDGKIINNPPNSRSSLMTSNFAVPLQPDGLIHSSKGSIGYSGYTSMTTKRKPKMSYDDLDSTLSADIGDSSFVVTSRIFNPAVIKKPRAFTRTFSERKPHIEGEKVLKRLSENIFVSKNSDTRFQNYGMIDLGRIDERIEDNDKRCSYLNLEKGHHKGKEKVKKDSKERPVSWSEEQNEWLQRKRMAYNCTMRRIPNERFDKENLQKKCEMKKKVSMVKKFSIFR</sequence>
<feature type="compositionally biased region" description="Basic and acidic residues" evidence="1">
    <location>
        <begin position="368"/>
        <end position="378"/>
    </location>
</feature>
<dbReference type="AlphaFoldDB" id="A0A0C9RZG3"/>
<protein>
    <submittedName>
        <fullName evidence="2">Uncharacterized protein</fullName>
    </submittedName>
</protein>
<evidence type="ECO:0000313" key="2">
    <source>
        <dbReference type="EMBL" id="JAG84577.1"/>
    </source>
</evidence>
<organism evidence="2">
    <name type="scientific">Fopius arisanus</name>
    <dbReference type="NCBI Taxonomy" id="64838"/>
    <lineage>
        <taxon>Eukaryota</taxon>
        <taxon>Metazoa</taxon>
        <taxon>Ecdysozoa</taxon>
        <taxon>Arthropoda</taxon>
        <taxon>Hexapoda</taxon>
        <taxon>Insecta</taxon>
        <taxon>Pterygota</taxon>
        <taxon>Neoptera</taxon>
        <taxon>Endopterygota</taxon>
        <taxon>Hymenoptera</taxon>
        <taxon>Apocrita</taxon>
        <taxon>Ichneumonoidea</taxon>
        <taxon>Braconidae</taxon>
        <taxon>Opiinae</taxon>
        <taxon>Fopius</taxon>
    </lineage>
</organism>
<dbReference type="EMBL" id="GBYB01014810">
    <property type="protein sequence ID" value="JAG84577.1"/>
    <property type="molecule type" value="Transcribed_RNA"/>
</dbReference>
<gene>
    <name evidence="2" type="ORF">g.61488</name>
</gene>